<proteinExistence type="predicted"/>
<dbReference type="GeneID" id="98062075"/>
<gene>
    <name evidence="1" type="ORF">B9O19_00648</name>
</gene>
<evidence type="ECO:0000313" key="1">
    <source>
        <dbReference type="EMBL" id="AUO18831.1"/>
    </source>
</evidence>
<sequence>MKYTTHYNFKKPEKTDFYNIDDSNYNTDKTEEALIAKADKVTNNGFIAGNNAANAAGGVAIGNYAKVSGAGGAIGSEAEAKKGFAGGYSADSTGNGASVGCDAHSYHGFAGGNCAQAGSGAAVGDNAKCGTLSNGADIDCIQLGKGTNGKEFTLQTYNYQITSCDGTPSSTSGKYLTDVGKLSDLKTNDKSNIVSALNELADFNQSSAIAIKFSGQITAPSYDVDINSNGNWEQMFNIPAIEVTCAEFDKITIPAQQIHVAETYDLGSDWDCYIEYYKFNGNIQSSGVCYNIIKNPYDREFFKIDTTDNSISKLRIYIGNIKLGYIYNNNNEKDYYGTLTTPFETARLITNGNSKTSKSSTITFAANNSSIADKLSADVLCDGTNDRRIIHESLKNLNGARANIEFKYGTYNLNIDGIDYYSDDPDFSDAKNCAIHTANMSIGNIMGNSATFNITSNLVGKNLCGIEGYDSDIIRDLKLNINFSSGASSVSILQGGSSSYFENITISCVSSSNDTELLWLNGGKFVNSKIIIDACEPSIYAENCILSGVRVQDNIGYAHVDARNNTTITGCRGLSISIKQNVSGVIAANNSDTVIYNASTLTNGIYNNITS</sequence>
<evidence type="ECO:0000313" key="2">
    <source>
        <dbReference type="Proteomes" id="UP000235589"/>
    </source>
</evidence>
<dbReference type="RefSeq" id="WP_102365084.1">
    <property type="nucleotide sequence ID" value="NZ_CP020991.1"/>
</dbReference>
<protein>
    <submittedName>
        <fullName evidence="1">Uncharacterized protein</fullName>
    </submittedName>
</protein>
<dbReference type="OrthoDB" id="1937933at2"/>
<dbReference type="Proteomes" id="UP000235589">
    <property type="component" value="Chromosome"/>
</dbReference>
<dbReference type="EMBL" id="CP020991">
    <property type="protein sequence ID" value="AUO18831.1"/>
    <property type="molecule type" value="Genomic_DNA"/>
</dbReference>
<name>A0A2K9P0N8_9FIRM</name>
<keyword evidence="2" id="KW-1185">Reference proteome</keyword>
<reference evidence="1 2" key="1">
    <citation type="submission" date="2017-04" db="EMBL/GenBank/DDBJ databases">
        <title>Monoglobus pectinilyticus 14 draft genome.</title>
        <authorList>
            <person name="Kim C."/>
            <person name="Rosendale D.I."/>
            <person name="Kelly W.J."/>
            <person name="Tannock G.W."/>
            <person name="Patchett M.L."/>
            <person name="Jordens J.Z."/>
        </authorList>
    </citation>
    <scope>NUCLEOTIDE SEQUENCE [LARGE SCALE GENOMIC DNA]</scope>
    <source>
        <strain evidence="1 2">14</strain>
    </source>
</reference>
<dbReference type="KEGG" id="mpec:B9O19_00648"/>
<accession>A0A2K9P0N8</accession>
<organism evidence="1 2">
    <name type="scientific">Monoglobus pectinilyticus</name>
    <dbReference type="NCBI Taxonomy" id="1981510"/>
    <lineage>
        <taxon>Bacteria</taxon>
        <taxon>Bacillati</taxon>
        <taxon>Bacillota</taxon>
        <taxon>Clostridia</taxon>
        <taxon>Monoglobales</taxon>
        <taxon>Monoglobaceae</taxon>
        <taxon>Monoglobus</taxon>
    </lineage>
</organism>
<dbReference type="AlphaFoldDB" id="A0A2K9P0N8"/>